<dbReference type="InterPro" id="IPR046347">
    <property type="entry name" value="bZIP_sf"/>
</dbReference>
<evidence type="ECO:0000256" key="1">
    <source>
        <dbReference type="SAM" id="MobiDB-lite"/>
    </source>
</evidence>
<dbReference type="SMART" id="SM00338">
    <property type="entry name" value="BRLZ"/>
    <property type="match status" value="1"/>
</dbReference>
<dbReference type="GO" id="GO:0003700">
    <property type="term" value="F:DNA-binding transcription factor activity"/>
    <property type="evidence" value="ECO:0007669"/>
    <property type="project" value="InterPro"/>
</dbReference>
<protein>
    <recommendedName>
        <fullName evidence="2">BZIP domain-containing protein</fullName>
    </recommendedName>
</protein>
<feature type="domain" description="BZIP" evidence="2">
    <location>
        <begin position="19"/>
        <end position="88"/>
    </location>
</feature>
<dbReference type="AlphaFoldDB" id="A0A1C1C9T6"/>
<dbReference type="VEuPathDB" id="FungiDB:CLCR_06428"/>
<feature type="compositionally biased region" description="Basic and acidic residues" evidence="1">
    <location>
        <begin position="16"/>
        <end position="28"/>
    </location>
</feature>
<sequence length="108" mass="12123">MGTKADGHSSSSAKRGQNEHDLKEEQKRMRNRLSQKVIRERRSAYIEQLEAKVAFLSRHEPDGPSSELWQRNEALQDSLHTLRKKLLSVSTTIIGLADGVLPALNTSS</sequence>
<dbReference type="EMBL" id="LGRB01000020">
    <property type="protein sequence ID" value="OCT45294.1"/>
    <property type="molecule type" value="Genomic_DNA"/>
</dbReference>
<dbReference type="SUPFAM" id="SSF57959">
    <property type="entry name" value="Leucine zipper domain"/>
    <property type="match status" value="1"/>
</dbReference>
<dbReference type="Proteomes" id="UP000094526">
    <property type="component" value="Unassembled WGS sequence"/>
</dbReference>
<dbReference type="InterPro" id="IPR004827">
    <property type="entry name" value="bZIP"/>
</dbReference>
<feature type="region of interest" description="Disordered" evidence="1">
    <location>
        <begin position="1"/>
        <end position="36"/>
    </location>
</feature>
<dbReference type="Pfam" id="PF00170">
    <property type="entry name" value="bZIP_1"/>
    <property type="match status" value="1"/>
</dbReference>
<proteinExistence type="predicted"/>
<evidence type="ECO:0000313" key="3">
    <source>
        <dbReference type="EMBL" id="OCT45294.1"/>
    </source>
</evidence>
<accession>A0A1C1C9T6</accession>
<dbReference type="OrthoDB" id="4153464at2759"/>
<evidence type="ECO:0000259" key="2">
    <source>
        <dbReference type="SMART" id="SM00338"/>
    </source>
</evidence>
<dbReference type="CDD" id="cd14688">
    <property type="entry name" value="bZIP_YAP"/>
    <property type="match status" value="1"/>
</dbReference>
<keyword evidence="4" id="KW-1185">Reference proteome</keyword>
<name>A0A1C1C9T6_9EURO</name>
<comment type="caution">
    <text evidence="3">The sequence shown here is derived from an EMBL/GenBank/DDBJ whole genome shotgun (WGS) entry which is preliminary data.</text>
</comment>
<reference evidence="4" key="1">
    <citation type="submission" date="2015-07" db="EMBL/GenBank/DDBJ databases">
        <authorList>
            <person name="Teixeira M.M."/>
            <person name="Souza R.C."/>
            <person name="Almeida L.G."/>
            <person name="Vicente V.A."/>
            <person name="de Hoog S."/>
            <person name="Bocca A.L."/>
            <person name="de Almeida S.R."/>
            <person name="Vasconcelos A.T."/>
            <person name="Felipe M.S."/>
        </authorList>
    </citation>
    <scope>NUCLEOTIDE SEQUENCE [LARGE SCALE GENOMIC DNA]</scope>
    <source>
        <strain evidence="4">KSF</strain>
    </source>
</reference>
<gene>
    <name evidence="3" type="ORF">CLCR_06428</name>
</gene>
<evidence type="ECO:0000313" key="4">
    <source>
        <dbReference type="Proteomes" id="UP000094526"/>
    </source>
</evidence>
<dbReference type="Gene3D" id="1.20.5.170">
    <property type="match status" value="1"/>
</dbReference>
<organism evidence="3 4">
    <name type="scientific">Cladophialophora carrionii</name>
    <dbReference type="NCBI Taxonomy" id="86049"/>
    <lineage>
        <taxon>Eukaryota</taxon>
        <taxon>Fungi</taxon>
        <taxon>Dikarya</taxon>
        <taxon>Ascomycota</taxon>
        <taxon>Pezizomycotina</taxon>
        <taxon>Eurotiomycetes</taxon>
        <taxon>Chaetothyriomycetidae</taxon>
        <taxon>Chaetothyriales</taxon>
        <taxon>Herpotrichiellaceae</taxon>
        <taxon>Cladophialophora</taxon>
    </lineage>
</organism>